<dbReference type="SUPFAM" id="SSF63380">
    <property type="entry name" value="Riboflavin synthase domain-like"/>
    <property type="match status" value="1"/>
</dbReference>
<reference evidence="3 4" key="1">
    <citation type="submission" date="2017-04" db="EMBL/GenBank/DDBJ databases">
        <authorList>
            <person name="Afonso C.L."/>
            <person name="Miller P.J."/>
            <person name="Scott M.A."/>
            <person name="Spackman E."/>
            <person name="Goraichik I."/>
            <person name="Dimitrov K.M."/>
            <person name="Suarez D.L."/>
            <person name="Swayne D.E."/>
        </authorList>
    </citation>
    <scope>NUCLEOTIDE SEQUENCE [LARGE SCALE GENOMIC DNA]</scope>
    <source>
        <strain evidence="3">LMG 28154</strain>
    </source>
</reference>
<dbReference type="Pfam" id="PF08021">
    <property type="entry name" value="FAD_binding_9"/>
    <property type="match status" value="2"/>
</dbReference>
<dbReference type="InterPro" id="IPR007037">
    <property type="entry name" value="SIP_rossman_dom"/>
</dbReference>
<dbReference type="InterPro" id="IPR013113">
    <property type="entry name" value="SIP_FAD-bd"/>
</dbReference>
<dbReference type="RefSeq" id="WP_089339918.1">
    <property type="nucleotide sequence ID" value="NZ_FXAN01000040.1"/>
</dbReference>
<name>A0A238H272_9BURK</name>
<feature type="domain" description="FAD-binding FR-type" evidence="2">
    <location>
        <begin position="12"/>
        <end position="117"/>
    </location>
</feature>
<protein>
    <submittedName>
        <fullName evidence="3">Iron-chelator utilization protein</fullName>
    </submittedName>
</protein>
<gene>
    <name evidence="3" type="ORF">BSIN_0084</name>
</gene>
<sequence length="247" mass="27476">MNAFTSFKQKNRTLVPVEVVQIRDVTPCMRRISIIGEGLRTMEVYLPAQWVKLFVPTDHDGKIGRAYTIRDFDATAGRMDIDLVLHGDEGPATRWAVNARLGETIEVAGPRGGYEIDAHAMHFTLIADATALPAAASILSRLPTSSSVRIIIEVNDAREEQMLKCRAPVTAHWLHSGRQAPGTSGQIAAFVRTLALDPIEHRVWVAGESSMVRDVRDHLMKDRAFARGAIRSQGYWKLGEADHRDRD</sequence>
<proteinExistence type="inferred from homology"/>
<dbReference type="Gene3D" id="2.40.30.10">
    <property type="entry name" value="Translation factors"/>
    <property type="match status" value="1"/>
</dbReference>
<organism evidence="3 4">
    <name type="scientific">Burkholderia singularis</name>
    <dbReference type="NCBI Taxonomy" id="1503053"/>
    <lineage>
        <taxon>Bacteria</taxon>
        <taxon>Pseudomonadati</taxon>
        <taxon>Pseudomonadota</taxon>
        <taxon>Betaproteobacteria</taxon>
        <taxon>Burkholderiales</taxon>
        <taxon>Burkholderiaceae</taxon>
        <taxon>Burkholderia</taxon>
        <taxon>pseudomallei group</taxon>
    </lineage>
</organism>
<evidence type="ECO:0000313" key="4">
    <source>
        <dbReference type="Proteomes" id="UP000198460"/>
    </source>
</evidence>
<dbReference type="EMBL" id="FXAN01000040">
    <property type="protein sequence ID" value="SMF99354.1"/>
    <property type="molecule type" value="Genomic_DNA"/>
</dbReference>
<evidence type="ECO:0000256" key="1">
    <source>
        <dbReference type="ARBA" id="ARBA00035644"/>
    </source>
</evidence>
<dbReference type="CDD" id="cd06193">
    <property type="entry name" value="siderophore_interacting"/>
    <property type="match status" value="1"/>
</dbReference>
<dbReference type="AlphaFoldDB" id="A0A238H272"/>
<dbReference type="InterPro" id="IPR039374">
    <property type="entry name" value="SIP_fam"/>
</dbReference>
<dbReference type="PANTHER" id="PTHR30157:SF0">
    <property type="entry name" value="NADPH-DEPENDENT FERRIC-CHELATE REDUCTASE"/>
    <property type="match status" value="1"/>
</dbReference>
<dbReference type="Pfam" id="PF04954">
    <property type="entry name" value="SIP"/>
    <property type="match status" value="1"/>
</dbReference>
<dbReference type="PROSITE" id="PS51384">
    <property type="entry name" value="FAD_FR"/>
    <property type="match status" value="1"/>
</dbReference>
<dbReference type="Gene3D" id="3.40.50.80">
    <property type="entry name" value="Nucleotide-binding domain of ferredoxin-NADP reductase (FNR) module"/>
    <property type="match status" value="1"/>
</dbReference>
<dbReference type="GO" id="GO:0016491">
    <property type="term" value="F:oxidoreductase activity"/>
    <property type="evidence" value="ECO:0007669"/>
    <property type="project" value="InterPro"/>
</dbReference>
<comment type="similarity">
    <text evidence="1">Belongs to the SIP oxidoreductase family.</text>
</comment>
<evidence type="ECO:0000313" key="3">
    <source>
        <dbReference type="EMBL" id="SMF99354.1"/>
    </source>
</evidence>
<dbReference type="Proteomes" id="UP000198460">
    <property type="component" value="Unassembled WGS sequence"/>
</dbReference>
<evidence type="ECO:0000259" key="2">
    <source>
        <dbReference type="PROSITE" id="PS51384"/>
    </source>
</evidence>
<dbReference type="InterPro" id="IPR017938">
    <property type="entry name" value="Riboflavin_synthase-like_b-brl"/>
</dbReference>
<dbReference type="PANTHER" id="PTHR30157">
    <property type="entry name" value="FERRIC REDUCTASE, NADPH-DEPENDENT"/>
    <property type="match status" value="1"/>
</dbReference>
<dbReference type="InterPro" id="IPR039261">
    <property type="entry name" value="FNR_nucleotide-bd"/>
</dbReference>
<accession>A0A238H272</accession>
<dbReference type="InterPro" id="IPR017927">
    <property type="entry name" value="FAD-bd_FR_type"/>
</dbReference>